<evidence type="ECO:0000259" key="6">
    <source>
        <dbReference type="PROSITE" id="PS51387"/>
    </source>
</evidence>
<proteinExistence type="inferred from homology"/>
<comment type="similarity">
    <text evidence="2">Belongs to the oxygen-dependent FAD-linked oxidoreductase family.</text>
</comment>
<dbReference type="RefSeq" id="WP_129424574.1">
    <property type="nucleotide sequence ID" value="NZ_SDWV01000002.1"/>
</dbReference>
<dbReference type="OrthoDB" id="3682986at2"/>
<evidence type="ECO:0000256" key="1">
    <source>
        <dbReference type="ARBA" id="ARBA00001974"/>
    </source>
</evidence>
<keyword evidence="5" id="KW-0560">Oxidoreductase</keyword>
<organism evidence="7 8">
    <name type="scientific">Nocardioides zhouii</name>
    <dbReference type="NCBI Taxonomy" id="1168729"/>
    <lineage>
        <taxon>Bacteria</taxon>
        <taxon>Bacillati</taxon>
        <taxon>Actinomycetota</taxon>
        <taxon>Actinomycetes</taxon>
        <taxon>Propionibacteriales</taxon>
        <taxon>Nocardioidaceae</taxon>
        <taxon>Nocardioides</taxon>
    </lineage>
</organism>
<name>A0A4Q2T638_9ACTN</name>
<dbReference type="InterPro" id="IPR006094">
    <property type="entry name" value="Oxid_FAD_bind_N"/>
</dbReference>
<keyword evidence="8" id="KW-1185">Reference proteome</keyword>
<accession>A0A4Q2T638</accession>
<evidence type="ECO:0000256" key="3">
    <source>
        <dbReference type="ARBA" id="ARBA00022630"/>
    </source>
</evidence>
<evidence type="ECO:0000313" key="7">
    <source>
        <dbReference type="EMBL" id="RYC14315.1"/>
    </source>
</evidence>
<keyword evidence="4" id="KW-0274">FAD</keyword>
<dbReference type="Gene3D" id="3.30.465.10">
    <property type="match status" value="1"/>
</dbReference>
<dbReference type="AlphaFoldDB" id="A0A4Q2T638"/>
<dbReference type="Gene3D" id="3.30.43.10">
    <property type="entry name" value="Uridine Diphospho-n-acetylenolpyruvylglucosamine Reductase, domain 2"/>
    <property type="match status" value="1"/>
</dbReference>
<evidence type="ECO:0000313" key="8">
    <source>
        <dbReference type="Proteomes" id="UP000291101"/>
    </source>
</evidence>
<dbReference type="Pfam" id="PF01565">
    <property type="entry name" value="FAD_binding_4"/>
    <property type="match status" value="1"/>
</dbReference>
<dbReference type="InterPro" id="IPR016169">
    <property type="entry name" value="FAD-bd_PCMH_sub2"/>
</dbReference>
<comment type="cofactor">
    <cofactor evidence="1">
        <name>FAD</name>
        <dbReference type="ChEBI" id="CHEBI:57692"/>
    </cofactor>
</comment>
<protein>
    <submittedName>
        <fullName evidence="7">FAD-binding oxidoreductase</fullName>
    </submittedName>
</protein>
<dbReference type="SUPFAM" id="SSF56176">
    <property type="entry name" value="FAD-binding/transporter-associated domain-like"/>
    <property type="match status" value="1"/>
</dbReference>
<reference evidence="7 8" key="1">
    <citation type="submission" date="2019-01" db="EMBL/GenBank/DDBJ databases">
        <title>Novel species of Nocardioides.</title>
        <authorList>
            <person name="Liu Q."/>
            <person name="X Y.-H."/>
        </authorList>
    </citation>
    <scope>NUCLEOTIDE SEQUENCE [LARGE SCALE GENOMIC DNA]</scope>
    <source>
        <strain evidence="7 8">HLT2-9</strain>
    </source>
</reference>
<dbReference type="Gene3D" id="3.40.462.20">
    <property type="match status" value="1"/>
</dbReference>
<dbReference type="Proteomes" id="UP000291101">
    <property type="component" value="Unassembled WGS sequence"/>
</dbReference>
<comment type="caution">
    <text evidence="7">The sequence shown here is derived from an EMBL/GenBank/DDBJ whole genome shotgun (WGS) entry which is preliminary data.</text>
</comment>
<dbReference type="InterPro" id="IPR016166">
    <property type="entry name" value="FAD-bd_PCMH"/>
</dbReference>
<dbReference type="GO" id="GO:0071949">
    <property type="term" value="F:FAD binding"/>
    <property type="evidence" value="ECO:0007669"/>
    <property type="project" value="InterPro"/>
</dbReference>
<evidence type="ECO:0000256" key="4">
    <source>
        <dbReference type="ARBA" id="ARBA00022827"/>
    </source>
</evidence>
<dbReference type="EMBL" id="SDWV01000002">
    <property type="protein sequence ID" value="RYC14315.1"/>
    <property type="molecule type" value="Genomic_DNA"/>
</dbReference>
<evidence type="ECO:0000256" key="5">
    <source>
        <dbReference type="ARBA" id="ARBA00023002"/>
    </source>
</evidence>
<dbReference type="GO" id="GO:0016491">
    <property type="term" value="F:oxidoreductase activity"/>
    <property type="evidence" value="ECO:0007669"/>
    <property type="project" value="UniProtKB-KW"/>
</dbReference>
<dbReference type="InterPro" id="IPR016167">
    <property type="entry name" value="FAD-bd_PCMH_sub1"/>
</dbReference>
<feature type="domain" description="FAD-binding PCMH-type" evidence="6">
    <location>
        <begin position="51"/>
        <end position="219"/>
    </location>
</feature>
<gene>
    <name evidence="7" type="ORF">EUA94_03155</name>
</gene>
<evidence type="ECO:0000256" key="2">
    <source>
        <dbReference type="ARBA" id="ARBA00005466"/>
    </source>
</evidence>
<dbReference type="InterPro" id="IPR036318">
    <property type="entry name" value="FAD-bd_PCMH-like_sf"/>
</dbReference>
<keyword evidence="3" id="KW-0285">Flavoprotein</keyword>
<sequence length="466" mass="49158">MTDLDLSPPLAPQPDAPASALRELAGLLPGRVLLPGNPGWDRARLGWTVSVDQHPIAVVTVHDAEDVVAAVTCAARHGLTVSPQPVGHGATTALTGTVLLRTGSLQELTIDVERRVARVGAGVKWGTLLAALEPTGLLALAGSSPDPSIVGFTLGGGLSWFSRALGMTAHSVVAFDIVDAEGTQRRLSPASDPDLFWAMCGGGGDFGVVLAVEIMLDHVGPIVGGRMLWPLEMARPVLRAFRQITADAPDELTLWAHLFRFPPMPELPELIRGRAFVAVDMTFLGSETEANRLVSRLRQLPAQVIDTVGLVPLSQLGGIAAEPVDPMPTQEYSELLRGLDDATLDRLVDAVGADADVPLTVVQIRHLGGALTRATAEDGPHGAIAEEYSVFCLGVPVAPGLPESIEAAFGEVRTALSEQRSGRTLFNFLGAESDLGSTFSAEARARLRRVKATTDPAGVFRSNRPV</sequence>
<dbReference type="PANTHER" id="PTHR42973">
    <property type="entry name" value="BINDING OXIDOREDUCTASE, PUTATIVE (AFU_ORTHOLOGUE AFUA_1G17690)-RELATED"/>
    <property type="match status" value="1"/>
</dbReference>
<dbReference type="InterPro" id="IPR050416">
    <property type="entry name" value="FAD-linked_Oxidoreductase"/>
</dbReference>
<dbReference type="PANTHER" id="PTHR42973:SF39">
    <property type="entry name" value="FAD-BINDING PCMH-TYPE DOMAIN-CONTAINING PROTEIN"/>
    <property type="match status" value="1"/>
</dbReference>
<dbReference type="PROSITE" id="PS51387">
    <property type="entry name" value="FAD_PCMH"/>
    <property type="match status" value="1"/>
</dbReference>